<organism evidence="2 3">
    <name type="scientific">Levilactobacillus brevis ATCC 14869 = DSM 20054</name>
    <dbReference type="NCBI Taxonomy" id="649758"/>
    <lineage>
        <taxon>Bacteria</taxon>
        <taxon>Bacillati</taxon>
        <taxon>Bacillota</taxon>
        <taxon>Bacilli</taxon>
        <taxon>Lactobacillales</taxon>
        <taxon>Lactobacillaceae</taxon>
        <taxon>Levilactobacillus</taxon>
    </lineage>
</organism>
<evidence type="ECO:0000313" key="2">
    <source>
        <dbReference type="EMBL" id="ERK43878.1"/>
    </source>
</evidence>
<accession>U2QRE3</accession>
<evidence type="ECO:0000259" key="1">
    <source>
        <dbReference type="Pfam" id="PF00535"/>
    </source>
</evidence>
<gene>
    <name evidence="2" type="ORF">HMPREF0495_01263</name>
</gene>
<dbReference type="PANTHER" id="PTHR43685:SF2">
    <property type="entry name" value="GLYCOSYLTRANSFERASE 2-LIKE DOMAIN-CONTAINING PROTEIN"/>
    <property type="match status" value="1"/>
</dbReference>
<dbReference type="GO" id="GO:0016740">
    <property type="term" value="F:transferase activity"/>
    <property type="evidence" value="ECO:0007669"/>
    <property type="project" value="UniProtKB-KW"/>
</dbReference>
<reference evidence="2 3" key="1">
    <citation type="submission" date="2013-06" db="EMBL/GenBank/DDBJ databases">
        <authorList>
            <person name="Weinstock G."/>
            <person name="Sodergren E."/>
            <person name="Lobos E.A."/>
            <person name="Fulton L."/>
            <person name="Fulton R."/>
            <person name="Courtney L."/>
            <person name="Fronick C."/>
            <person name="O'Laughlin M."/>
            <person name="Godfrey J."/>
            <person name="Wilson R.M."/>
            <person name="Miner T."/>
            <person name="Farmer C."/>
            <person name="Delehaunty K."/>
            <person name="Cordes M."/>
            <person name="Minx P."/>
            <person name="Tomlinson C."/>
            <person name="Chen J."/>
            <person name="Wollam A."/>
            <person name="Pepin K.H."/>
            <person name="Bhonagiri V."/>
            <person name="Zhang X."/>
            <person name="Warren W."/>
            <person name="Mitreva M."/>
            <person name="Mardis E.R."/>
            <person name="Wilson R.K."/>
        </authorList>
    </citation>
    <scope>NUCLEOTIDE SEQUENCE [LARGE SCALE GENOMIC DNA]</scope>
    <source>
        <strain evidence="2 3">ATCC 14869</strain>
    </source>
</reference>
<dbReference type="PATRIC" id="fig|649758.3.peg.1135"/>
<proteinExistence type="predicted"/>
<name>U2QRE3_LEVBR</name>
<feature type="domain" description="Glycosyltransferase 2-like" evidence="1">
    <location>
        <begin position="1"/>
        <end position="136"/>
    </location>
</feature>
<dbReference type="AlphaFoldDB" id="U2QRE3"/>
<evidence type="ECO:0000313" key="3">
    <source>
        <dbReference type="Proteomes" id="UP000016644"/>
    </source>
</evidence>
<comment type="caution">
    <text evidence="2">The sequence shown here is derived from an EMBL/GenBank/DDBJ whole genome shotgun (WGS) entry which is preliminary data.</text>
</comment>
<dbReference type="SUPFAM" id="SSF53448">
    <property type="entry name" value="Nucleotide-diphospho-sugar transferases"/>
    <property type="match status" value="1"/>
</dbReference>
<protein>
    <submittedName>
        <fullName evidence="2">Glycosyltransferase, group 2 family protein</fullName>
    </submittedName>
</protein>
<dbReference type="Pfam" id="PF00535">
    <property type="entry name" value="Glycos_transf_2"/>
    <property type="match status" value="1"/>
</dbReference>
<sequence>MAVYNGEKYIESQIESILNQSYHNWQLIIQDDGSTDGTMKIIEKMKKTEPRISVTHNTTEFHGAYENFYVLLNRTKNGDFGVDYDYVALSDQDDIWDDARLATEKKRLDGNNCPCLVYSNYSIIDEKANVILNDANAQIGLVPHPSEAIFFANAYVWGNTIMFNKNLLLKINITKNVITSGHPHDAYLAKAAVLLGNIEYLEDKLVKYRRFSGNVSASMWYKLSAKELLKKLAPAKRAETLGVTLDQSYQILKQYDSNNELLNVIVEGGVQGVEYLLKNRIKRKQFLRMFSMYIVFMIGTYKKWVKFD</sequence>
<dbReference type="InterPro" id="IPR001173">
    <property type="entry name" value="Glyco_trans_2-like"/>
</dbReference>
<dbReference type="InterPro" id="IPR029044">
    <property type="entry name" value="Nucleotide-diphossugar_trans"/>
</dbReference>
<keyword evidence="2" id="KW-0808">Transferase</keyword>
<dbReference type="Proteomes" id="UP000016644">
    <property type="component" value="Unassembled WGS sequence"/>
</dbReference>
<dbReference type="InterPro" id="IPR050834">
    <property type="entry name" value="Glycosyltransf_2"/>
</dbReference>
<dbReference type="EMBL" id="AWVK01000047">
    <property type="protein sequence ID" value="ERK43878.1"/>
    <property type="molecule type" value="Genomic_DNA"/>
</dbReference>
<dbReference type="HOGENOM" id="CLU_025996_2_1_9"/>
<dbReference type="Gene3D" id="3.90.550.10">
    <property type="entry name" value="Spore Coat Polysaccharide Biosynthesis Protein SpsA, Chain A"/>
    <property type="match status" value="1"/>
</dbReference>
<dbReference type="PANTHER" id="PTHR43685">
    <property type="entry name" value="GLYCOSYLTRANSFERASE"/>
    <property type="match status" value="1"/>
</dbReference>